<evidence type="ECO:0000256" key="7">
    <source>
        <dbReference type="ARBA" id="ARBA00057608"/>
    </source>
</evidence>
<dbReference type="FunFam" id="1.10.340.30:FF:000009">
    <property type="entry name" value="DNA-3-methyladenine glycosylase I"/>
    <property type="match status" value="1"/>
</dbReference>
<keyword evidence="3" id="KW-0378">Hydrolase</keyword>
<keyword evidence="4 9" id="KW-0862">Zinc</keyword>
<proteinExistence type="predicted"/>
<sequence length="189" mass="21827">MNHPQLNPRCPWCGTDSLYVKYHDEEWGKEVHDDKILFEFLILEAAQAGLSWITVLRKRENYRRVFANFDAEKVAQFTDADIERILQDPGIIRNRLKVVSAVNNAKLFLKVQQEFGSFDTYLYSFMPNQKPVINFPSSMADVPARTEISDAIAKDMKKRGFKFFGTTICYAHMQATGMVNDHLITCTHK</sequence>
<accession>A0A5C0VKG4</accession>
<gene>
    <name evidence="10" type="ORF">FYC62_12350</name>
</gene>
<evidence type="ECO:0000256" key="2">
    <source>
        <dbReference type="ARBA" id="ARBA00022763"/>
    </source>
</evidence>
<dbReference type="EMBL" id="CP043329">
    <property type="protein sequence ID" value="QEK52352.1"/>
    <property type="molecule type" value="Genomic_DNA"/>
</dbReference>
<feature type="binding site" evidence="9">
    <location>
        <position position="10"/>
    </location>
    <ligand>
        <name>Zn(2+)</name>
        <dbReference type="ChEBI" id="CHEBI:29105"/>
    </ligand>
</feature>
<organism evidence="10 11">
    <name type="scientific">Pedobacter aquae</name>
    <dbReference type="NCBI Taxonomy" id="2605747"/>
    <lineage>
        <taxon>Bacteria</taxon>
        <taxon>Pseudomonadati</taxon>
        <taxon>Bacteroidota</taxon>
        <taxon>Sphingobacteriia</taxon>
        <taxon>Sphingobacteriales</taxon>
        <taxon>Sphingobacteriaceae</taxon>
        <taxon>Pedobacter</taxon>
    </lineage>
</organism>
<dbReference type="NCBIfam" id="TIGR00624">
    <property type="entry name" value="tag"/>
    <property type="match status" value="1"/>
</dbReference>
<evidence type="ECO:0000313" key="11">
    <source>
        <dbReference type="Proteomes" id="UP000323653"/>
    </source>
</evidence>
<evidence type="ECO:0000256" key="8">
    <source>
        <dbReference type="ARBA" id="ARBA00066766"/>
    </source>
</evidence>
<dbReference type="InterPro" id="IPR011257">
    <property type="entry name" value="DNA_glycosylase"/>
</dbReference>
<dbReference type="RefSeq" id="WP_149075151.1">
    <property type="nucleotide sequence ID" value="NZ_CP043329.1"/>
</dbReference>
<dbReference type="AlphaFoldDB" id="A0A5C0VKG4"/>
<evidence type="ECO:0000256" key="6">
    <source>
        <dbReference type="ARBA" id="ARBA00052558"/>
    </source>
</evidence>
<dbReference type="EC" id="3.2.2.20" evidence="8"/>
<feature type="binding site" evidence="9">
    <location>
        <position position="23"/>
    </location>
    <ligand>
        <name>Zn(2+)</name>
        <dbReference type="ChEBI" id="CHEBI:29105"/>
    </ligand>
</feature>
<comment type="function">
    <text evidence="7">Hydrolysis of the deoxyribose N-glycosidic bond to excise 3-methyladenine from the damaged DNA polymer formed by alkylation lesions.</text>
</comment>
<evidence type="ECO:0000256" key="5">
    <source>
        <dbReference type="ARBA" id="ARBA00023204"/>
    </source>
</evidence>
<evidence type="ECO:0000256" key="4">
    <source>
        <dbReference type="ARBA" id="ARBA00022833"/>
    </source>
</evidence>
<dbReference type="GO" id="GO:0008725">
    <property type="term" value="F:DNA-3-methyladenine glycosylase activity"/>
    <property type="evidence" value="ECO:0007669"/>
    <property type="project" value="UniProtKB-EC"/>
</dbReference>
<feature type="binding site" evidence="9">
    <location>
        <position position="182"/>
    </location>
    <ligand>
        <name>Zn(2+)</name>
        <dbReference type="ChEBI" id="CHEBI:29105"/>
    </ligand>
</feature>
<dbReference type="PANTHER" id="PTHR30037:SF4">
    <property type="entry name" value="DNA-3-METHYLADENINE GLYCOSYLASE I"/>
    <property type="match status" value="1"/>
</dbReference>
<evidence type="ECO:0000256" key="3">
    <source>
        <dbReference type="ARBA" id="ARBA00022801"/>
    </source>
</evidence>
<evidence type="ECO:0000256" key="1">
    <source>
        <dbReference type="ARBA" id="ARBA00022723"/>
    </source>
</evidence>
<dbReference type="GO" id="GO:0006284">
    <property type="term" value="P:base-excision repair"/>
    <property type="evidence" value="ECO:0007669"/>
    <property type="project" value="InterPro"/>
</dbReference>
<reference evidence="10 11" key="1">
    <citation type="submission" date="2019-08" db="EMBL/GenBank/DDBJ databases">
        <title>Pedobacter sp. nov., isolated from Han river, South Korea.</title>
        <authorList>
            <person name="Lee D.-H."/>
            <person name="Kim Y.-S."/>
            <person name="Hwang E.-M."/>
            <person name="Le Tran T.C."/>
            <person name="Cha C.-J."/>
        </authorList>
    </citation>
    <scope>NUCLEOTIDE SEQUENCE [LARGE SCALE GENOMIC DNA]</scope>
    <source>
        <strain evidence="10 11">CJ43</strain>
    </source>
</reference>
<keyword evidence="1 9" id="KW-0479">Metal-binding</keyword>
<dbReference type="Pfam" id="PF03352">
    <property type="entry name" value="Adenine_glyco"/>
    <property type="match status" value="1"/>
</dbReference>
<evidence type="ECO:0000256" key="9">
    <source>
        <dbReference type="PIRSR" id="PIRSR604597-1"/>
    </source>
</evidence>
<comment type="catalytic activity">
    <reaction evidence="6">
        <text>Hydrolysis of alkylated DNA, releasing 3-methyladenine.</text>
        <dbReference type="EC" id="3.2.2.20"/>
    </reaction>
</comment>
<keyword evidence="11" id="KW-1185">Reference proteome</keyword>
<dbReference type="Proteomes" id="UP000323653">
    <property type="component" value="Chromosome"/>
</dbReference>
<feature type="binding site" evidence="9">
    <location>
        <position position="186"/>
    </location>
    <ligand>
        <name>Zn(2+)</name>
        <dbReference type="ChEBI" id="CHEBI:29105"/>
    </ligand>
</feature>
<keyword evidence="2" id="KW-0227">DNA damage</keyword>
<name>A0A5C0VKG4_9SPHI</name>
<dbReference type="GO" id="GO:0046872">
    <property type="term" value="F:metal ion binding"/>
    <property type="evidence" value="ECO:0007669"/>
    <property type="project" value="UniProtKB-KW"/>
</dbReference>
<keyword evidence="5" id="KW-0234">DNA repair</keyword>
<dbReference type="SUPFAM" id="SSF48150">
    <property type="entry name" value="DNA-glycosylase"/>
    <property type="match status" value="1"/>
</dbReference>
<dbReference type="InterPro" id="IPR005019">
    <property type="entry name" value="Adenine_glyco"/>
</dbReference>
<dbReference type="KEGG" id="pej:FYC62_12350"/>
<dbReference type="InterPro" id="IPR004597">
    <property type="entry name" value="Tag"/>
</dbReference>
<dbReference type="PANTHER" id="PTHR30037">
    <property type="entry name" value="DNA-3-METHYLADENINE GLYCOSYLASE 1"/>
    <property type="match status" value="1"/>
</dbReference>
<evidence type="ECO:0000313" key="10">
    <source>
        <dbReference type="EMBL" id="QEK52352.1"/>
    </source>
</evidence>
<dbReference type="Gene3D" id="1.10.340.30">
    <property type="entry name" value="Hypothetical protein, domain 2"/>
    <property type="match status" value="1"/>
</dbReference>
<dbReference type="InterPro" id="IPR052891">
    <property type="entry name" value="DNA-3mA_glycosylase"/>
</dbReference>
<protein>
    <recommendedName>
        <fullName evidence="8">DNA-3-methyladenine glycosylase I</fullName>
        <ecNumber evidence="8">3.2.2.20</ecNumber>
    </recommendedName>
</protein>